<organism evidence="1">
    <name type="scientific">Daucus carota subsp. sativus</name>
    <name type="common">Carrot</name>
    <dbReference type="NCBI Taxonomy" id="79200"/>
    <lineage>
        <taxon>Eukaryota</taxon>
        <taxon>Viridiplantae</taxon>
        <taxon>Streptophyta</taxon>
        <taxon>Embryophyta</taxon>
        <taxon>Tracheophyta</taxon>
        <taxon>Spermatophyta</taxon>
        <taxon>Magnoliopsida</taxon>
        <taxon>eudicotyledons</taxon>
        <taxon>Gunneridae</taxon>
        <taxon>Pentapetalae</taxon>
        <taxon>asterids</taxon>
        <taxon>campanulids</taxon>
        <taxon>Apiales</taxon>
        <taxon>Apiaceae</taxon>
        <taxon>Apioideae</taxon>
        <taxon>Scandiceae</taxon>
        <taxon>Daucinae</taxon>
        <taxon>Daucus</taxon>
        <taxon>Daucus sect. Daucus</taxon>
    </lineage>
</organism>
<name>A0A165XD36_DAUCS</name>
<sequence length="70" mass="7959">MMAADVGHNRHNIAICIHFVVGYSDSPPIWSWPRRVGVGFCNFIRIEPTGLFWLMNHGTQLMMLPLVGHL</sequence>
<accession>A0A165XD36</accession>
<evidence type="ECO:0000313" key="2">
    <source>
        <dbReference type="EMBL" id="WOG96979.1"/>
    </source>
</evidence>
<dbReference type="Proteomes" id="UP000077755">
    <property type="component" value="Chromosome 4"/>
</dbReference>
<dbReference type="Gramene" id="KZM98046">
    <property type="protein sequence ID" value="KZM98046"/>
    <property type="gene ID" value="DCAR_014592"/>
</dbReference>
<reference evidence="1" key="1">
    <citation type="journal article" date="2016" name="Nat. Genet.">
        <title>A high-quality carrot genome assembly provides new insights into carotenoid accumulation and asterid genome evolution.</title>
        <authorList>
            <person name="Iorizzo M."/>
            <person name="Ellison S."/>
            <person name="Senalik D."/>
            <person name="Zeng P."/>
            <person name="Satapoomin P."/>
            <person name="Huang J."/>
            <person name="Bowman M."/>
            <person name="Iovene M."/>
            <person name="Sanseverino W."/>
            <person name="Cavagnaro P."/>
            <person name="Yildiz M."/>
            <person name="Macko-Podgorni A."/>
            <person name="Moranska E."/>
            <person name="Grzebelus E."/>
            <person name="Grzebelus D."/>
            <person name="Ashrafi H."/>
            <person name="Zheng Z."/>
            <person name="Cheng S."/>
            <person name="Spooner D."/>
            <person name="Van Deynze A."/>
            <person name="Simon P."/>
        </authorList>
    </citation>
    <scope>NUCLEOTIDE SEQUENCE [LARGE SCALE GENOMIC DNA]</scope>
    <source>
        <tissue evidence="1">Leaf</tissue>
    </source>
</reference>
<proteinExistence type="predicted"/>
<dbReference type="AlphaFoldDB" id="A0A165XD36"/>
<dbReference type="EMBL" id="LNRQ01000004">
    <property type="protein sequence ID" value="KZM98046.1"/>
    <property type="molecule type" value="Genomic_DNA"/>
</dbReference>
<reference evidence="2" key="2">
    <citation type="submission" date="2022-03" db="EMBL/GenBank/DDBJ databases">
        <title>Draft title - Genomic analysis of global carrot germplasm unveils the trajectory of domestication and the origin of high carotenoid orange carrot.</title>
        <authorList>
            <person name="Iorizzo M."/>
            <person name="Ellison S."/>
            <person name="Senalik D."/>
            <person name="Macko-Podgorni A."/>
            <person name="Grzebelus D."/>
            <person name="Bostan H."/>
            <person name="Rolling W."/>
            <person name="Curaba J."/>
            <person name="Simon P."/>
        </authorList>
    </citation>
    <scope>NUCLEOTIDE SEQUENCE</scope>
    <source>
        <tissue evidence="2">Leaf</tissue>
    </source>
</reference>
<protein>
    <submittedName>
        <fullName evidence="1">Uncharacterized protein</fullName>
    </submittedName>
</protein>
<evidence type="ECO:0000313" key="1">
    <source>
        <dbReference type="EMBL" id="KZM98046.1"/>
    </source>
</evidence>
<evidence type="ECO:0000313" key="3">
    <source>
        <dbReference type="Proteomes" id="UP000077755"/>
    </source>
</evidence>
<gene>
    <name evidence="1" type="ORF">DCAR_014592</name>
    <name evidence="2" type="ORF">DCAR_0416318</name>
</gene>
<dbReference type="EMBL" id="CP093346">
    <property type="protein sequence ID" value="WOG96979.1"/>
    <property type="molecule type" value="Genomic_DNA"/>
</dbReference>
<keyword evidence="3" id="KW-1185">Reference proteome</keyword>